<evidence type="ECO:0000313" key="2">
    <source>
        <dbReference type="Proteomes" id="UP000242715"/>
    </source>
</evidence>
<accession>A0A2Z6P5L3</accession>
<reference evidence="2" key="1">
    <citation type="journal article" date="2017" name="Front. Plant Sci.">
        <title>Climate Clever Clovers: New Paradigm to Reduce the Environmental Footprint of Ruminants by Breeding Low Methanogenic Forages Utilizing Haplotype Variation.</title>
        <authorList>
            <person name="Kaur P."/>
            <person name="Appels R."/>
            <person name="Bayer P.E."/>
            <person name="Keeble-Gagnere G."/>
            <person name="Wang J."/>
            <person name="Hirakawa H."/>
            <person name="Shirasawa K."/>
            <person name="Vercoe P."/>
            <person name="Stefanova K."/>
            <person name="Durmic Z."/>
            <person name="Nichols P."/>
            <person name="Revell C."/>
            <person name="Isobe S.N."/>
            <person name="Edwards D."/>
            <person name="Erskine W."/>
        </authorList>
    </citation>
    <scope>NUCLEOTIDE SEQUENCE [LARGE SCALE GENOMIC DNA]</scope>
    <source>
        <strain evidence="2">cv. Daliak</strain>
    </source>
</reference>
<dbReference type="EMBL" id="DF974041">
    <property type="protein sequence ID" value="GAU44430.1"/>
    <property type="molecule type" value="Genomic_DNA"/>
</dbReference>
<organism evidence="1 2">
    <name type="scientific">Trifolium subterraneum</name>
    <name type="common">Subterranean clover</name>
    <dbReference type="NCBI Taxonomy" id="3900"/>
    <lineage>
        <taxon>Eukaryota</taxon>
        <taxon>Viridiplantae</taxon>
        <taxon>Streptophyta</taxon>
        <taxon>Embryophyta</taxon>
        <taxon>Tracheophyta</taxon>
        <taxon>Spermatophyta</taxon>
        <taxon>Magnoliopsida</taxon>
        <taxon>eudicotyledons</taxon>
        <taxon>Gunneridae</taxon>
        <taxon>Pentapetalae</taxon>
        <taxon>rosids</taxon>
        <taxon>fabids</taxon>
        <taxon>Fabales</taxon>
        <taxon>Fabaceae</taxon>
        <taxon>Papilionoideae</taxon>
        <taxon>50 kb inversion clade</taxon>
        <taxon>NPAAA clade</taxon>
        <taxon>Hologalegina</taxon>
        <taxon>IRL clade</taxon>
        <taxon>Trifolieae</taxon>
        <taxon>Trifolium</taxon>
    </lineage>
</organism>
<evidence type="ECO:0000313" key="1">
    <source>
        <dbReference type="EMBL" id="GAU44430.1"/>
    </source>
</evidence>
<dbReference type="Proteomes" id="UP000242715">
    <property type="component" value="Unassembled WGS sequence"/>
</dbReference>
<gene>
    <name evidence="1" type="ORF">TSUD_100770</name>
</gene>
<sequence length="84" mass="9946">MMNCYNNIMIIRLGHLKRTTWLNSFGVPLHAWGDALFRSLGFKFRTFIEVDLSTKKMLRGDMARIKIVTHNSNLIECWKKEEEE</sequence>
<dbReference type="AlphaFoldDB" id="A0A2Z6P5L3"/>
<name>A0A2Z6P5L3_TRISU</name>
<evidence type="ECO:0008006" key="3">
    <source>
        <dbReference type="Google" id="ProtNLM"/>
    </source>
</evidence>
<protein>
    <recommendedName>
        <fullName evidence="3">DUF4283 domain-containing protein</fullName>
    </recommendedName>
</protein>
<keyword evidence="2" id="KW-1185">Reference proteome</keyword>
<dbReference type="OrthoDB" id="999103at2759"/>
<proteinExistence type="predicted"/>